<name>B6BL62_SULGG</name>
<accession>H1FTM4</accession>
<organism evidence="2 3">
    <name type="scientific">Sulfurimonas gotlandica (strain DSM 19862 / JCM 16533 / GD1)</name>
    <dbReference type="NCBI Taxonomy" id="929558"/>
    <lineage>
        <taxon>Bacteria</taxon>
        <taxon>Pseudomonadati</taxon>
        <taxon>Campylobacterota</taxon>
        <taxon>Epsilonproteobacteria</taxon>
        <taxon>Campylobacterales</taxon>
        <taxon>Sulfurimonadaceae</taxon>
        <taxon>Sulfurimonas</taxon>
    </lineage>
</organism>
<reference evidence="2 3" key="1">
    <citation type="journal article" date="2012" name="Proc. Natl. Acad. Sci. U.S.A.">
        <title>Genome and physiology of a model Epsilonproteobacterium responsible for sulfide detoxification in marine oxygen depletion zones.</title>
        <authorList>
            <person name="Grote J."/>
            <person name="Schott T."/>
            <person name="Bruckner C.G."/>
            <person name="Glockner F.O."/>
            <person name="Jost G."/>
            <person name="Teeling H."/>
            <person name="Labrenz M."/>
            <person name="Jurgens K."/>
        </authorList>
    </citation>
    <scope>NUCLEOTIDE SEQUENCE [LARGE SCALE GENOMIC DNA]</scope>
    <source>
        <strain evidence="2 3">GD1</strain>
    </source>
</reference>
<evidence type="ECO:0000313" key="3">
    <source>
        <dbReference type="Proteomes" id="UP000006431"/>
    </source>
</evidence>
<dbReference type="EMBL" id="AFRZ01000001">
    <property type="protein sequence ID" value="EHP28800.1"/>
    <property type="molecule type" value="Genomic_DNA"/>
</dbReference>
<dbReference type="PATRIC" id="fig|929558.5.peg.273"/>
<evidence type="ECO:0000313" key="2">
    <source>
        <dbReference type="EMBL" id="EHP28800.1"/>
    </source>
</evidence>
<protein>
    <submittedName>
        <fullName evidence="2">Uncharacterized protein</fullName>
    </submittedName>
</protein>
<keyword evidence="1" id="KW-0812">Transmembrane</keyword>
<comment type="caution">
    <text evidence="2">The sequence shown here is derived from an EMBL/GenBank/DDBJ whole genome shotgun (WGS) entry which is preliminary data.</text>
</comment>
<dbReference type="STRING" id="929558.SMGD1_0273"/>
<keyword evidence="3" id="KW-1185">Reference proteome</keyword>
<gene>
    <name evidence="2" type="ORF">SMGD1_0273</name>
</gene>
<keyword evidence="1" id="KW-1133">Transmembrane helix</keyword>
<keyword evidence="1" id="KW-0472">Membrane</keyword>
<proteinExistence type="predicted"/>
<feature type="transmembrane region" description="Helical" evidence="1">
    <location>
        <begin position="32"/>
        <end position="50"/>
    </location>
</feature>
<dbReference type="Proteomes" id="UP000006431">
    <property type="component" value="Unassembled WGS sequence"/>
</dbReference>
<sequence length="66" mass="7748">MSLQDLIISIKYSEFVESNKFLFEKVPTLIDVLVYGVFMTSFCWFLAIAIDNDKYSKLNDFVDRIL</sequence>
<dbReference type="RefSeq" id="WP_008338286.1">
    <property type="nucleotide sequence ID" value="NZ_AFRZ01000001.1"/>
</dbReference>
<dbReference type="HOGENOM" id="CLU_2829667_0_0_7"/>
<accession>B6BL62</accession>
<dbReference type="AlphaFoldDB" id="B6BL62"/>
<evidence type="ECO:0000256" key="1">
    <source>
        <dbReference type="SAM" id="Phobius"/>
    </source>
</evidence>